<evidence type="ECO:0000313" key="7">
    <source>
        <dbReference type="Proteomes" id="UP000198341"/>
    </source>
</evidence>
<evidence type="ECO:0000256" key="4">
    <source>
        <dbReference type="ARBA" id="ARBA00023136"/>
    </source>
</evidence>
<dbReference type="Proteomes" id="UP000198341">
    <property type="component" value="Chromosome 2"/>
</dbReference>
<dbReference type="Pfam" id="PF03741">
    <property type="entry name" value="TerC"/>
    <property type="match status" value="1"/>
</dbReference>
<keyword evidence="4 5" id="KW-0472">Membrane</keyword>
<dbReference type="GO" id="GO:0016020">
    <property type="term" value="C:membrane"/>
    <property type="evidence" value="ECO:0007669"/>
    <property type="project" value="UniProtKB-SubCell"/>
</dbReference>
<dbReference type="EMBL" id="FO082277">
    <property type="protein sequence ID" value="CCO15181.1"/>
    <property type="molecule type" value="Genomic_DNA"/>
</dbReference>
<proteinExistence type="predicted"/>
<dbReference type="KEGG" id="bpg:Bathy02g00570"/>
<evidence type="ECO:0000256" key="5">
    <source>
        <dbReference type="SAM" id="Phobius"/>
    </source>
</evidence>
<comment type="subcellular location">
    <subcellularLocation>
        <location evidence="1">Membrane</location>
        <topology evidence="1">Multi-pass membrane protein</topology>
    </subcellularLocation>
</comment>
<keyword evidence="2 5" id="KW-0812">Transmembrane</keyword>
<feature type="transmembrane region" description="Helical" evidence="5">
    <location>
        <begin position="33"/>
        <end position="53"/>
    </location>
</feature>
<evidence type="ECO:0000256" key="2">
    <source>
        <dbReference type="ARBA" id="ARBA00022692"/>
    </source>
</evidence>
<feature type="transmembrane region" description="Helical" evidence="5">
    <location>
        <begin position="160"/>
        <end position="184"/>
    </location>
</feature>
<dbReference type="eggNOG" id="ENOG502QQNF">
    <property type="taxonomic scope" value="Eukaryota"/>
</dbReference>
<dbReference type="AlphaFoldDB" id="K8EBF1"/>
<feature type="transmembrane region" description="Helical" evidence="5">
    <location>
        <begin position="190"/>
        <end position="210"/>
    </location>
</feature>
<dbReference type="OrthoDB" id="417520at2759"/>
<feature type="transmembrane region" description="Helical" evidence="5">
    <location>
        <begin position="248"/>
        <end position="267"/>
    </location>
</feature>
<name>K8EBF1_9CHLO</name>
<evidence type="ECO:0000256" key="3">
    <source>
        <dbReference type="ARBA" id="ARBA00022989"/>
    </source>
</evidence>
<dbReference type="PANTHER" id="PTHR30238">
    <property type="entry name" value="MEMBRANE BOUND PREDICTED REDOX MODULATOR"/>
    <property type="match status" value="1"/>
</dbReference>
<dbReference type="STRING" id="41875.K8EBF1"/>
<feature type="transmembrane region" description="Helical" evidence="5">
    <location>
        <begin position="222"/>
        <end position="242"/>
    </location>
</feature>
<sequence>MNEVALWVGAACLFGAGIGFVQGVDKASEYFAGYLLEQSLSVDNLFVFILVFDYFKVPESTQPKVLSYGIVGAMIMRAAMILAGATAIEDFEPVLLVFAGILIFSSYKLLANNEEEEEEDLKDSAIVKFCSSMIQVSDEYDGDNFWTTAKDGVTKMATPLLLVVAVIELSDVVFAVDSIPAVFGVTKDPFIVYTSNIFAICGLRSLFGFVSAVVSELEYLETSVAVVLGFIGVKMVADYAGYPMSTEASLAVVATLLSGGVAASYLFPSAPAEVTSSVDE</sequence>
<keyword evidence="3 5" id="KW-1133">Transmembrane helix</keyword>
<dbReference type="InterPro" id="IPR005496">
    <property type="entry name" value="Integral_membrane_TerC"/>
</dbReference>
<dbReference type="PANTHER" id="PTHR30238:SF0">
    <property type="entry name" value="THYLAKOID MEMBRANE PROTEIN TERC, CHLOROPLASTIC"/>
    <property type="match status" value="1"/>
</dbReference>
<organism evidence="6 7">
    <name type="scientific">Bathycoccus prasinos</name>
    <dbReference type="NCBI Taxonomy" id="41875"/>
    <lineage>
        <taxon>Eukaryota</taxon>
        <taxon>Viridiplantae</taxon>
        <taxon>Chlorophyta</taxon>
        <taxon>Mamiellophyceae</taxon>
        <taxon>Mamiellales</taxon>
        <taxon>Bathycoccaceae</taxon>
        <taxon>Bathycoccus</taxon>
    </lineage>
</organism>
<dbReference type="InterPro" id="IPR022369">
    <property type="entry name" value="Integral_membrane_TerC_rswitch"/>
</dbReference>
<evidence type="ECO:0000256" key="1">
    <source>
        <dbReference type="ARBA" id="ARBA00004141"/>
    </source>
</evidence>
<gene>
    <name evidence="6" type="ORF">Bathy02g00570</name>
</gene>
<keyword evidence="7" id="KW-1185">Reference proteome</keyword>
<dbReference type="RefSeq" id="XP_007514941.1">
    <property type="nucleotide sequence ID" value="XM_007514879.1"/>
</dbReference>
<dbReference type="GeneID" id="19017171"/>
<reference evidence="6 7" key="1">
    <citation type="submission" date="2011-10" db="EMBL/GenBank/DDBJ databases">
        <authorList>
            <person name="Genoscope - CEA"/>
        </authorList>
    </citation>
    <scope>NUCLEOTIDE SEQUENCE [LARGE SCALE GENOMIC DNA]</scope>
    <source>
        <strain evidence="6 7">RCC 1105</strain>
    </source>
</reference>
<protein>
    <submittedName>
        <fullName evidence="6">Integral membrane protein TerC</fullName>
    </submittedName>
</protein>
<accession>K8EBF1</accession>
<dbReference type="NCBIfam" id="TIGR03718">
    <property type="entry name" value="R_switched_Alx"/>
    <property type="match status" value="1"/>
</dbReference>
<feature type="transmembrane region" description="Helical" evidence="5">
    <location>
        <begin position="65"/>
        <end position="88"/>
    </location>
</feature>
<evidence type="ECO:0000313" key="6">
    <source>
        <dbReference type="EMBL" id="CCO15181.1"/>
    </source>
</evidence>